<evidence type="ECO:0000313" key="1">
    <source>
        <dbReference type="EMBL" id="MBW0566746.1"/>
    </source>
</evidence>
<dbReference type="PANTHER" id="PTHR11439:SF463">
    <property type="entry name" value="REVERSE TRANSCRIPTASE TY1_COPIA-TYPE DOMAIN-CONTAINING PROTEIN"/>
    <property type="match status" value="1"/>
</dbReference>
<dbReference type="AlphaFoldDB" id="A0A9Q3JR17"/>
<proteinExistence type="predicted"/>
<gene>
    <name evidence="1" type="ORF">O181_106461</name>
</gene>
<keyword evidence="2" id="KW-1185">Reference proteome</keyword>
<reference evidence="1" key="1">
    <citation type="submission" date="2021-03" db="EMBL/GenBank/DDBJ databases">
        <title>Draft genome sequence of rust myrtle Austropuccinia psidii MF-1, a brazilian biotype.</title>
        <authorList>
            <person name="Quecine M.C."/>
            <person name="Pachon D.M.R."/>
            <person name="Bonatelli M.L."/>
            <person name="Correr F.H."/>
            <person name="Franceschini L.M."/>
            <person name="Leite T.F."/>
            <person name="Margarido G.R.A."/>
            <person name="Almeida C.A."/>
            <person name="Ferrarezi J.A."/>
            <person name="Labate C.A."/>
        </authorList>
    </citation>
    <scope>NUCLEOTIDE SEQUENCE</scope>
    <source>
        <strain evidence="1">MF-1</strain>
    </source>
</reference>
<protein>
    <submittedName>
        <fullName evidence="1">Uncharacterized protein</fullName>
    </submittedName>
</protein>
<dbReference type="CDD" id="cd09272">
    <property type="entry name" value="RNase_HI_RT_Ty1"/>
    <property type="match status" value="1"/>
</dbReference>
<name>A0A9Q3JR17_9BASI</name>
<dbReference type="EMBL" id="AVOT02079625">
    <property type="protein sequence ID" value="MBW0566746.1"/>
    <property type="molecule type" value="Genomic_DNA"/>
</dbReference>
<sequence>MACLHLFWYLKGSQDYCLTYHAFNNHSIVAYRNAYWGNCTDIRRLVSGYLISFKRFLVFRKARKKPTVSLPTSKVEYKSLCDVTSKLLWLWEWFKECSLSDMDSPTPVNEDDQGFTNMANGNININGSHMKHVDIQLHFVKESIKNLDIELKYTLISDMLAEFLTKSACRSSLCKALNALGFLGIQVRGDVRIGRSTD</sequence>
<accession>A0A9Q3JR17</accession>
<organism evidence="1 2">
    <name type="scientific">Austropuccinia psidii MF-1</name>
    <dbReference type="NCBI Taxonomy" id="1389203"/>
    <lineage>
        <taxon>Eukaryota</taxon>
        <taxon>Fungi</taxon>
        <taxon>Dikarya</taxon>
        <taxon>Basidiomycota</taxon>
        <taxon>Pucciniomycotina</taxon>
        <taxon>Pucciniomycetes</taxon>
        <taxon>Pucciniales</taxon>
        <taxon>Sphaerophragmiaceae</taxon>
        <taxon>Austropuccinia</taxon>
    </lineage>
</organism>
<evidence type="ECO:0000313" key="2">
    <source>
        <dbReference type="Proteomes" id="UP000765509"/>
    </source>
</evidence>
<dbReference type="Proteomes" id="UP000765509">
    <property type="component" value="Unassembled WGS sequence"/>
</dbReference>
<comment type="caution">
    <text evidence="1">The sequence shown here is derived from an EMBL/GenBank/DDBJ whole genome shotgun (WGS) entry which is preliminary data.</text>
</comment>
<dbReference type="PANTHER" id="PTHR11439">
    <property type="entry name" value="GAG-POL-RELATED RETROTRANSPOSON"/>
    <property type="match status" value="1"/>
</dbReference>